<dbReference type="Gene3D" id="3.40.50.1820">
    <property type="entry name" value="alpha/beta hydrolase"/>
    <property type="match status" value="1"/>
</dbReference>
<comment type="caution">
    <text evidence="1">The sequence shown here is derived from an EMBL/GenBank/DDBJ whole genome shotgun (WGS) entry which is preliminary data.</text>
</comment>
<protein>
    <submittedName>
        <fullName evidence="1">Uncharacterized protein</fullName>
    </submittedName>
</protein>
<proteinExistence type="predicted"/>
<dbReference type="InterPro" id="IPR029058">
    <property type="entry name" value="AB_hydrolase_fold"/>
</dbReference>
<dbReference type="Proteomes" id="UP001595901">
    <property type="component" value="Unassembled WGS sequence"/>
</dbReference>
<dbReference type="EMBL" id="JBHSAC010000046">
    <property type="protein sequence ID" value="MFC3932177.1"/>
    <property type="molecule type" value="Genomic_DNA"/>
</dbReference>
<evidence type="ECO:0000313" key="2">
    <source>
        <dbReference type="Proteomes" id="UP001595901"/>
    </source>
</evidence>
<name>A0ABV8D1A0_9STRE</name>
<reference evidence="2" key="1">
    <citation type="journal article" date="2019" name="Int. J. Syst. Evol. Microbiol.">
        <title>The Global Catalogue of Microorganisms (GCM) 10K type strain sequencing project: providing services to taxonomists for standard genome sequencing and annotation.</title>
        <authorList>
            <consortium name="The Broad Institute Genomics Platform"/>
            <consortium name="The Broad Institute Genome Sequencing Center for Infectious Disease"/>
            <person name="Wu L."/>
            <person name="Ma J."/>
        </authorList>
    </citation>
    <scope>NUCLEOTIDE SEQUENCE [LARGE SCALE GENOMIC DNA]</scope>
    <source>
        <strain evidence="2">CCUG 58728</strain>
    </source>
</reference>
<dbReference type="RefSeq" id="WP_380431332.1">
    <property type="nucleotide sequence ID" value="NZ_JBHSAC010000046.1"/>
</dbReference>
<keyword evidence="2" id="KW-1185">Reference proteome</keyword>
<gene>
    <name evidence="1" type="ORF">ACFOSE_05245</name>
</gene>
<accession>A0ABV8D1A0</accession>
<organism evidence="1 2">
    <name type="scientific">Streptococcus dentapri</name>
    <dbReference type="NCBI Taxonomy" id="573564"/>
    <lineage>
        <taxon>Bacteria</taxon>
        <taxon>Bacillati</taxon>
        <taxon>Bacillota</taxon>
        <taxon>Bacilli</taxon>
        <taxon>Lactobacillales</taxon>
        <taxon>Streptococcaceae</taxon>
        <taxon>Streptococcus</taxon>
    </lineage>
</organism>
<sequence>MKTVESQLTTYAKDTSDTSFENSRTHRAFGGYLMGGITTWDVLVSQSQFFHDYMPMAGDSWIGQITGDSSDEVVADTLVSGLEENQYQADDFKIIAMVDENDGTKYSMQPQLDALSTNHGDLITDDNLIYWENANGEHNQESLELEVQHGVSYLFQ</sequence>
<evidence type="ECO:0000313" key="1">
    <source>
        <dbReference type="EMBL" id="MFC3932177.1"/>
    </source>
</evidence>